<evidence type="ECO:0000256" key="8">
    <source>
        <dbReference type="ARBA" id="ARBA00023242"/>
    </source>
</evidence>
<keyword evidence="5 9" id="KW-0805">Transcription regulation</keyword>
<gene>
    <name evidence="11" type="primary">MEAF6</name>
    <name evidence="11" type="ORF">HK105_201134</name>
</gene>
<evidence type="ECO:0000256" key="2">
    <source>
        <dbReference type="ARBA" id="ARBA00010916"/>
    </source>
</evidence>
<keyword evidence="6 10" id="KW-0175">Coiled coil</keyword>
<comment type="similarity">
    <text evidence="2 9">Belongs to the EAF6 family.</text>
</comment>
<protein>
    <recommendedName>
        <fullName evidence="3 9">Chromatin modification-related protein EAF6</fullName>
    </recommendedName>
</protein>
<keyword evidence="7 9" id="KW-0804">Transcription</keyword>
<keyword evidence="9" id="KW-0234">DNA repair</keyword>
<keyword evidence="12" id="KW-1185">Reference proteome</keyword>
<keyword evidence="4 9" id="KW-0156">Chromatin regulator</keyword>
<evidence type="ECO:0000313" key="12">
    <source>
        <dbReference type="Proteomes" id="UP001527925"/>
    </source>
</evidence>
<comment type="caution">
    <text evidence="11">The sequence shown here is derived from an EMBL/GenBank/DDBJ whole genome shotgun (WGS) entry which is preliminary data.</text>
</comment>
<dbReference type="PANTHER" id="PTHR13476">
    <property type="entry name" value="CHROMATIN MODIFICATION-RELATED PROTEIN MEAF6"/>
    <property type="match status" value="1"/>
</dbReference>
<accession>A0ABR4NIZ8</accession>
<evidence type="ECO:0000256" key="6">
    <source>
        <dbReference type="ARBA" id="ARBA00023054"/>
    </source>
</evidence>
<name>A0ABR4NIZ8_9FUNG</name>
<comment type="subcellular location">
    <subcellularLocation>
        <location evidence="1 9">Nucleus</location>
    </subcellularLocation>
</comment>
<evidence type="ECO:0000256" key="1">
    <source>
        <dbReference type="ARBA" id="ARBA00004123"/>
    </source>
</evidence>
<organism evidence="11 12">
    <name type="scientific">Polyrhizophydium stewartii</name>
    <dbReference type="NCBI Taxonomy" id="2732419"/>
    <lineage>
        <taxon>Eukaryota</taxon>
        <taxon>Fungi</taxon>
        <taxon>Fungi incertae sedis</taxon>
        <taxon>Chytridiomycota</taxon>
        <taxon>Chytridiomycota incertae sedis</taxon>
        <taxon>Chytridiomycetes</taxon>
        <taxon>Rhizophydiales</taxon>
        <taxon>Rhizophydiales incertae sedis</taxon>
        <taxon>Polyrhizophydium</taxon>
    </lineage>
</organism>
<comment type="subunit">
    <text evidence="9">Component of the NuA4 histone acetyltransferase complex.</text>
</comment>
<feature type="coiled-coil region" evidence="10">
    <location>
        <begin position="4"/>
        <end position="31"/>
    </location>
</feature>
<evidence type="ECO:0000256" key="10">
    <source>
        <dbReference type="SAM" id="Coils"/>
    </source>
</evidence>
<evidence type="ECO:0000256" key="4">
    <source>
        <dbReference type="ARBA" id="ARBA00022853"/>
    </source>
</evidence>
<proteinExistence type="inferred from homology"/>
<dbReference type="Pfam" id="PF09340">
    <property type="entry name" value="NuA4"/>
    <property type="match status" value="1"/>
</dbReference>
<dbReference type="InterPro" id="IPR015418">
    <property type="entry name" value="Eaf6"/>
</dbReference>
<evidence type="ECO:0000256" key="3">
    <source>
        <dbReference type="ARBA" id="ARBA00018504"/>
    </source>
</evidence>
<dbReference type="Proteomes" id="UP001527925">
    <property type="component" value="Unassembled WGS sequence"/>
</dbReference>
<keyword evidence="9" id="KW-0227">DNA damage</keyword>
<sequence length="94" mass="10758">MAMLTEAERELADLIAKKRQLDKSLASIEASIYALEGSYLEETQYGNIVRGFEGYLSSRADRRKSRPTDSDRLFSQSSVTYLKAIEMRQREDMA</sequence>
<keyword evidence="8 9" id="KW-0539">Nucleus</keyword>
<reference evidence="11 12" key="1">
    <citation type="submission" date="2023-09" db="EMBL/GenBank/DDBJ databases">
        <title>Pangenome analysis of Batrachochytrium dendrobatidis and related Chytrids.</title>
        <authorList>
            <person name="Yacoub M.N."/>
            <person name="Stajich J.E."/>
            <person name="James T.Y."/>
        </authorList>
    </citation>
    <scope>NUCLEOTIDE SEQUENCE [LARGE SCALE GENOMIC DNA]</scope>
    <source>
        <strain evidence="11 12">JEL0888</strain>
    </source>
</reference>
<dbReference type="EMBL" id="JADGIZ020000003">
    <property type="protein sequence ID" value="KAL2919488.1"/>
    <property type="molecule type" value="Genomic_DNA"/>
</dbReference>
<evidence type="ECO:0000313" key="11">
    <source>
        <dbReference type="EMBL" id="KAL2919488.1"/>
    </source>
</evidence>
<evidence type="ECO:0000256" key="7">
    <source>
        <dbReference type="ARBA" id="ARBA00023163"/>
    </source>
</evidence>
<evidence type="ECO:0000256" key="9">
    <source>
        <dbReference type="RuleBase" id="RU368022"/>
    </source>
</evidence>
<comment type="function">
    <text evidence="9">Component of the NuA4 histone acetyltransferase complex which is involved in transcriptional activation of selected genes principally by acetylation of nucleosomal histone H4 and H2A. The NuA4 complex is also involved in DNA repair.</text>
</comment>
<evidence type="ECO:0000256" key="5">
    <source>
        <dbReference type="ARBA" id="ARBA00023015"/>
    </source>
</evidence>